<evidence type="ECO:0000313" key="2">
    <source>
        <dbReference type="EMBL" id="SVE45712.1"/>
    </source>
</evidence>
<feature type="domain" description="Pyrrolo-quinoline quinone repeat" evidence="1">
    <location>
        <begin position="77"/>
        <end position="114"/>
    </location>
</feature>
<gene>
    <name evidence="2" type="ORF">METZ01_LOCUS498566</name>
</gene>
<sequence>MNKGEHLWMRPLGNGPRNHPLLAELDLAPLGDHIDGQSVLVTKTLVFASVWKRDRGSGETPLIPMWDPWGDPDAGRKLVYVFDKQSGELLRELELDGHTAAAPMTYFHNGRQYIAIATGANADVELVALALP</sequence>
<evidence type="ECO:0000259" key="1">
    <source>
        <dbReference type="Pfam" id="PF01011"/>
    </source>
</evidence>
<dbReference type="EMBL" id="UINC01218612">
    <property type="protein sequence ID" value="SVE45712.1"/>
    <property type="molecule type" value="Genomic_DNA"/>
</dbReference>
<dbReference type="AlphaFoldDB" id="A0A383DMI9"/>
<dbReference type="InterPro" id="IPR011047">
    <property type="entry name" value="Quinoprotein_ADH-like_sf"/>
</dbReference>
<dbReference type="InterPro" id="IPR002372">
    <property type="entry name" value="PQQ_rpt_dom"/>
</dbReference>
<protein>
    <recommendedName>
        <fullName evidence="1">Pyrrolo-quinoline quinone repeat domain-containing protein</fullName>
    </recommendedName>
</protein>
<dbReference type="SUPFAM" id="SSF50998">
    <property type="entry name" value="Quinoprotein alcohol dehydrogenase-like"/>
    <property type="match status" value="1"/>
</dbReference>
<dbReference type="Pfam" id="PF01011">
    <property type="entry name" value="PQQ"/>
    <property type="match status" value="1"/>
</dbReference>
<reference evidence="2" key="1">
    <citation type="submission" date="2018-05" db="EMBL/GenBank/DDBJ databases">
        <authorList>
            <person name="Lanie J.A."/>
            <person name="Ng W.-L."/>
            <person name="Kazmierczak K.M."/>
            <person name="Andrzejewski T.M."/>
            <person name="Davidsen T.M."/>
            <person name="Wayne K.J."/>
            <person name="Tettelin H."/>
            <person name="Glass J.I."/>
            <person name="Rusch D."/>
            <person name="Podicherti R."/>
            <person name="Tsui H.-C.T."/>
            <person name="Winkler M.E."/>
        </authorList>
    </citation>
    <scope>NUCLEOTIDE SEQUENCE</scope>
</reference>
<organism evidence="2">
    <name type="scientific">marine metagenome</name>
    <dbReference type="NCBI Taxonomy" id="408172"/>
    <lineage>
        <taxon>unclassified sequences</taxon>
        <taxon>metagenomes</taxon>
        <taxon>ecological metagenomes</taxon>
    </lineage>
</organism>
<proteinExistence type="predicted"/>
<name>A0A383DMI9_9ZZZZ</name>
<accession>A0A383DMI9</accession>
<dbReference type="Gene3D" id="2.140.10.10">
    <property type="entry name" value="Quinoprotein alcohol dehydrogenase-like superfamily"/>
    <property type="match status" value="1"/>
</dbReference>